<keyword evidence="1" id="KW-0472">Membrane</keyword>
<reference evidence="2" key="2">
    <citation type="journal article" date="2015" name="Data Brief">
        <title>Shoot transcriptome of the giant reed, Arundo donax.</title>
        <authorList>
            <person name="Barrero R.A."/>
            <person name="Guerrero F.D."/>
            <person name="Moolhuijzen P."/>
            <person name="Goolsby J.A."/>
            <person name="Tidwell J."/>
            <person name="Bellgard S.E."/>
            <person name="Bellgard M.I."/>
        </authorList>
    </citation>
    <scope>NUCLEOTIDE SEQUENCE</scope>
    <source>
        <tissue evidence="2">Shoot tissue taken approximately 20 cm above the soil surface</tissue>
    </source>
</reference>
<dbReference type="AlphaFoldDB" id="A0A0A9EFV0"/>
<reference evidence="2" key="1">
    <citation type="submission" date="2014-09" db="EMBL/GenBank/DDBJ databases">
        <authorList>
            <person name="Magalhaes I.L.F."/>
            <person name="Oliveira U."/>
            <person name="Santos F.R."/>
            <person name="Vidigal T.H.D.A."/>
            <person name="Brescovit A.D."/>
            <person name="Santos A.J."/>
        </authorList>
    </citation>
    <scope>NUCLEOTIDE SEQUENCE</scope>
    <source>
        <tissue evidence="2">Shoot tissue taken approximately 20 cm above the soil surface</tissue>
    </source>
</reference>
<accession>A0A0A9EFV0</accession>
<name>A0A0A9EFV0_ARUDO</name>
<evidence type="ECO:0000256" key="1">
    <source>
        <dbReference type="SAM" id="Phobius"/>
    </source>
</evidence>
<feature type="transmembrane region" description="Helical" evidence="1">
    <location>
        <begin position="12"/>
        <end position="32"/>
    </location>
</feature>
<keyword evidence="1" id="KW-0812">Transmembrane</keyword>
<organism evidence="2">
    <name type="scientific">Arundo donax</name>
    <name type="common">Giant reed</name>
    <name type="synonym">Donax arundinaceus</name>
    <dbReference type="NCBI Taxonomy" id="35708"/>
    <lineage>
        <taxon>Eukaryota</taxon>
        <taxon>Viridiplantae</taxon>
        <taxon>Streptophyta</taxon>
        <taxon>Embryophyta</taxon>
        <taxon>Tracheophyta</taxon>
        <taxon>Spermatophyta</taxon>
        <taxon>Magnoliopsida</taxon>
        <taxon>Liliopsida</taxon>
        <taxon>Poales</taxon>
        <taxon>Poaceae</taxon>
        <taxon>PACMAD clade</taxon>
        <taxon>Arundinoideae</taxon>
        <taxon>Arundineae</taxon>
        <taxon>Arundo</taxon>
    </lineage>
</organism>
<dbReference type="EMBL" id="GBRH01202973">
    <property type="protein sequence ID" value="JAD94922.1"/>
    <property type="molecule type" value="Transcribed_RNA"/>
</dbReference>
<protein>
    <submittedName>
        <fullName evidence="2">Uncharacterized protein</fullName>
    </submittedName>
</protein>
<proteinExistence type="predicted"/>
<evidence type="ECO:0000313" key="2">
    <source>
        <dbReference type="EMBL" id="JAD94922.1"/>
    </source>
</evidence>
<keyword evidence="1" id="KW-1133">Transmembrane helix</keyword>
<sequence length="36" mass="4066">MTLSIQRITPVLFPVALTLELPTFLEIVFLSFKLSS</sequence>